<dbReference type="GO" id="GO:0005886">
    <property type="term" value="C:plasma membrane"/>
    <property type="evidence" value="ECO:0007669"/>
    <property type="project" value="TreeGrafter"/>
</dbReference>
<dbReference type="Proteomes" id="UP001185092">
    <property type="component" value="Unassembled WGS sequence"/>
</dbReference>
<dbReference type="EMBL" id="JAVDQD010000010">
    <property type="protein sequence ID" value="MDR6241691.1"/>
    <property type="molecule type" value="Genomic_DNA"/>
</dbReference>
<evidence type="ECO:0000256" key="3">
    <source>
        <dbReference type="ARBA" id="ARBA00022692"/>
    </source>
</evidence>
<feature type="transmembrane region" description="Helical" evidence="6">
    <location>
        <begin position="224"/>
        <end position="249"/>
    </location>
</feature>
<evidence type="ECO:0000256" key="2">
    <source>
        <dbReference type="ARBA" id="ARBA00005268"/>
    </source>
</evidence>
<reference evidence="7" key="1">
    <citation type="submission" date="2023-07" db="EMBL/GenBank/DDBJ databases">
        <title>Genomic Encyclopedia of Type Strains, Phase IV (KMG-IV): sequencing the most valuable type-strain genomes for metagenomic binning, comparative biology and taxonomic classification.</title>
        <authorList>
            <person name="Goeker M."/>
        </authorList>
    </citation>
    <scope>NUCLEOTIDE SEQUENCE</scope>
    <source>
        <strain evidence="7">DSM 26174</strain>
    </source>
</reference>
<evidence type="ECO:0000313" key="7">
    <source>
        <dbReference type="EMBL" id="MDR6241691.1"/>
    </source>
</evidence>
<evidence type="ECO:0000256" key="1">
    <source>
        <dbReference type="ARBA" id="ARBA00004141"/>
    </source>
</evidence>
<feature type="transmembrane region" description="Helical" evidence="6">
    <location>
        <begin position="12"/>
        <end position="29"/>
    </location>
</feature>
<organism evidence="7 8">
    <name type="scientific">Aureibacter tunicatorum</name>
    <dbReference type="NCBI Taxonomy" id="866807"/>
    <lineage>
        <taxon>Bacteria</taxon>
        <taxon>Pseudomonadati</taxon>
        <taxon>Bacteroidota</taxon>
        <taxon>Cytophagia</taxon>
        <taxon>Cytophagales</taxon>
        <taxon>Persicobacteraceae</taxon>
        <taxon>Aureibacter</taxon>
    </lineage>
</organism>
<comment type="similarity">
    <text evidence="2">Belongs to the UPF0014 family.</text>
</comment>
<keyword evidence="5 6" id="KW-0472">Membrane</keyword>
<dbReference type="PANTHER" id="PTHR30028">
    <property type="entry name" value="UPF0014 INNER MEMBRANE PROTEIN YBBM-RELATED"/>
    <property type="match status" value="1"/>
</dbReference>
<keyword evidence="4 6" id="KW-1133">Transmembrane helix</keyword>
<sequence length="267" mass="30273">MNQINDIGWQELMVSLLMLFIPISFLAYYKVGIIKPLLISVFRMMAQLGLVAVYLEWVFERNNPWINLLWVLIMIFVGVMTAIRRVDLQWKTFIIPMLVAGITSVMIVDAFFLGWVIKLEFIFDARYFIPITGMILGNSLNNNVIGLNEYLTNLRDKSDLYYFILGNTNTQKLALRPFISNAFIKALNPTIATMSVMGLIALPGMMTGQILGGSPPAEAIKYQIMIMLAIFIGSSLNLILSVVLVRWFVFDGLGNLKTNKVFLKIKK</sequence>
<feature type="transmembrane region" description="Helical" evidence="6">
    <location>
        <begin position="95"/>
        <end position="117"/>
    </location>
</feature>
<evidence type="ECO:0000313" key="8">
    <source>
        <dbReference type="Proteomes" id="UP001185092"/>
    </source>
</evidence>
<dbReference type="PANTHER" id="PTHR30028:SF0">
    <property type="entry name" value="PROTEIN ALUMINUM SENSITIVE 3"/>
    <property type="match status" value="1"/>
</dbReference>
<evidence type="ECO:0000256" key="5">
    <source>
        <dbReference type="ARBA" id="ARBA00023136"/>
    </source>
</evidence>
<keyword evidence="3 6" id="KW-0812">Transmembrane</keyword>
<protein>
    <submittedName>
        <fullName evidence="7">ABC transport system permease protein</fullName>
    </submittedName>
</protein>
<feature type="transmembrane region" description="Helical" evidence="6">
    <location>
        <begin position="191"/>
        <end position="212"/>
    </location>
</feature>
<keyword evidence="8" id="KW-1185">Reference proteome</keyword>
<evidence type="ECO:0000256" key="6">
    <source>
        <dbReference type="SAM" id="Phobius"/>
    </source>
</evidence>
<dbReference type="AlphaFoldDB" id="A0AAE4BUD9"/>
<gene>
    <name evidence="7" type="ORF">HNQ88_004778</name>
</gene>
<dbReference type="InterPro" id="IPR005226">
    <property type="entry name" value="UPF0014_fam"/>
</dbReference>
<name>A0AAE4BUD9_9BACT</name>
<feature type="transmembrane region" description="Helical" evidence="6">
    <location>
        <begin position="65"/>
        <end position="83"/>
    </location>
</feature>
<proteinExistence type="inferred from homology"/>
<evidence type="ECO:0000256" key="4">
    <source>
        <dbReference type="ARBA" id="ARBA00022989"/>
    </source>
</evidence>
<comment type="subcellular location">
    <subcellularLocation>
        <location evidence="1">Membrane</location>
        <topology evidence="1">Multi-pass membrane protein</topology>
    </subcellularLocation>
</comment>
<dbReference type="Pfam" id="PF03649">
    <property type="entry name" value="UPF0014"/>
    <property type="match status" value="1"/>
</dbReference>
<feature type="transmembrane region" description="Helical" evidence="6">
    <location>
        <begin position="41"/>
        <end position="59"/>
    </location>
</feature>
<dbReference type="RefSeq" id="WP_309942694.1">
    <property type="nucleotide sequence ID" value="NZ_AP025308.1"/>
</dbReference>
<accession>A0AAE4BUD9</accession>
<comment type="caution">
    <text evidence="7">The sequence shown here is derived from an EMBL/GenBank/DDBJ whole genome shotgun (WGS) entry which is preliminary data.</text>
</comment>